<dbReference type="EMBL" id="JBHSJH010000001">
    <property type="protein sequence ID" value="MFC4891715.1"/>
    <property type="molecule type" value="Genomic_DNA"/>
</dbReference>
<dbReference type="InterPro" id="IPR029069">
    <property type="entry name" value="HotDog_dom_sf"/>
</dbReference>
<gene>
    <name evidence="1" type="ORF">ACFPDQ_01460</name>
</gene>
<organism evidence="1 2">
    <name type="scientific">Pseudofrancisella aestuarii</name>
    <dbReference type="NCBI Taxonomy" id="2670347"/>
    <lineage>
        <taxon>Bacteria</taxon>
        <taxon>Pseudomonadati</taxon>
        <taxon>Pseudomonadota</taxon>
        <taxon>Gammaproteobacteria</taxon>
        <taxon>Thiotrichales</taxon>
        <taxon>Francisellaceae</taxon>
        <taxon>Pseudofrancisella</taxon>
    </lineage>
</organism>
<dbReference type="GO" id="GO:0016787">
    <property type="term" value="F:hydrolase activity"/>
    <property type="evidence" value="ECO:0007669"/>
    <property type="project" value="UniProtKB-KW"/>
</dbReference>
<name>A0ABV9TBQ8_9GAMM</name>
<dbReference type="SUPFAM" id="SSF54637">
    <property type="entry name" value="Thioesterase/thiol ester dehydrase-isomerase"/>
    <property type="match status" value="1"/>
</dbReference>
<reference evidence="2" key="1">
    <citation type="journal article" date="2019" name="Int. J. Syst. Evol. Microbiol.">
        <title>The Global Catalogue of Microorganisms (GCM) 10K type strain sequencing project: providing services to taxonomists for standard genome sequencing and annotation.</title>
        <authorList>
            <consortium name="The Broad Institute Genomics Platform"/>
            <consortium name="The Broad Institute Genome Sequencing Center for Infectious Disease"/>
            <person name="Wu L."/>
            <person name="Ma J."/>
        </authorList>
    </citation>
    <scope>NUCLEOTIDE SEQUENCE [LARGE SCALE GENOMIC DNA]</scope>
    <source>
        <strain evidence="2">CGMCC 1.13718</strain>
    </source>
</reference>
<dbReference type="Proteomes" id="UP001595926">
    <property type="component" value="Unassembled WGS sequence"/>
</dbReference>
<dbReference type="InterPro" id="IPR027961">
    <property type="entry name" value="DUF4442"/>
</dbReference>
<comment type="caution">
    <text evidence="1">The sequence shown here is derived from an EMBL/GenBank/DDBJ whole genome shotgun (WGS) entry which is preliminary data.</text>
</comment>
<dbReference type="RefSeq" id="WP_119330551.1">
    <property type="nucleotide sequence ID" value="NZ_JBHSJH010000001.1"/>
</dbReference>
<keyword evidence="1" id="KW-0378">Hydrolase</keyword>
<dbReference type="EC" id="3.1.2.-" evidence="1"/>
<keyword evidence="2" id="KW-1185">Reference proteome</keyword>
<evidence type="ECO:0000313" key="1">
    <source>
        <dbReference type="EMBL" id="MFC4891715.1"/>
    </source>
</evidence>
<proteinExistence type="predicted"/>
<accession>A0ABV9TBQ8</accession>
<sequence>MKPIFPTEKNSNKEAIILKNTFNKFPAFMATGGEIIFISDDFLEVHLEFHLTETTKNYHGTGFGGAIYSSLDPIYPLQLCHILGDDYSVWDLAANIQYLKPIDKNVYAKFLLTLEHIDEIKEKIKVKNKAVVELPVEYRDLDNNIYAKATKTIYIADKVYFMNRNKS</sequence>
<dbReference type="Gene3D" id="3.10.129.10">
    <property type="entry name" value="Hotdog Thioesterase"/>
    <property type="match status" value="1"/>
</dbReference>
<protein>
    <submittedName>
        <fullName evidence="1">PaaI family thioesterase</fullName>
        <ecNumber evidence="1">3.1.2.-</ecNumber>
    </submittedName>
</protein>
<evidence type="ECO:0000313" key="2">
    <source>
        <dbReference type="Proteomes" id="UP001595926"/>
    </source>
</evidence>
<dbReference type="Pfam" id="PF14539">
    <property type="entry name" value="DUF4442"/>
    <property type="match status" value="1"/>
</dbReference>